<evidence type="ECO:0000256" key="1">
    <source>
        <dbReference type="SAM" id="Phobius"/>
    </source>
</evidence>
<organism evidence="2 3">
    <name type="scientific">Collybiopsis luxurians FD-317 M1</name>
    <dbReference type="NCBI Taxonomy" id="944289"/>
    <lineage>
        <taxon>Eukaryota</taxon>
        <taxon>Fungi</taxon>
        <taxon>Dikarya</taxon>
        <taxon>Basidiomycota</taxon>
        <taxon>Agaricomycotina</taxon>
        <taxon>Agaricomycetes</taxon>
        <taxon>Agaricomycetidae</taxon>
        <taxon>Agaricales</taxon>
        <taxon>Marasmiineae</taxon>
        <taxon>Omphalotaceae</taxon>
        <taxon>Collybiopsis</taxon>
        <taxon>Collybiopsis luxurians</taxon>
    </lineage>
</organism>
<dbReference type="EMBL" id="KN834845">
    <property type="protein sequence ID" value="KIK52312.1"/>
    <property type="molecule type" value="Genomic_DNA"/>
</dbReference>
<dbReference type="HOGENOM" id="CLU_1938415_0_0_1"/>
<feature type="transmembrane region" description="Helical" evidence="1">
    <location>
        <begin position="50"/>
        <end position="72"/>
    </location>
</feature>
<reference evidence="2 3" key="1">
    <citation type="submission" date="2014-04" db="EMBL/GenBank/DDBJ databases">
        <title>Evolutionary Origins and Diversification of the Mycorrhizal Mutualists.</title>
        <authorList>
            <consortium name="DOE Joint Genome Institute"/>
            <consortium name="Mycorrhizal Genomics Consortium"/>
            <person name="Kohler A."/>
            <person name="Kuo A."/>
            <person name="Nagy L.G."/>
            <person name="Floudas D."/>
            <person name="Copeland A."/>
            <person name="Barry K.W."/>
            <person name="Cichocki N."/>
            <person name="Veneault-Fourrey C."/>
            <person name="LaButti K."/>
            <person name="Lindquist E.A."/>
            <person name="Lipzen A."/>
            <person name="Lundell T."/>
            <person name="Morin E."/>
            <person name="Murat C."/>
            <person name="Riley R."/>
            <person name="Ohm R."/>
            <person name="Sun H."/>
            <person name="Tunlid A."/>
            <person name="Henrissat B."/>
            <person name="Grigoriev I.V."/>
            <person name="Hibbett D.S."/>
            <person name="Martin F."/>
        </authorList>
    </citation>
    <scope>NUCLEOTIDE SEQUENCE [LARGE SCALE GENOMIC DNA]</scope>
    <source>
        <strain evidence="2 3">FD-317 M1</strain>
    </source>
</reference>
<proteinExistence type="predicted"/>
<evidence type="ECO:0008006" key="4">
    <source>
        <dbReference type="Google" id="ProtNLM"/>
    </source>
</evidence>
<sequence length="130" mass="14900">MVQLKFTIASSTMHRKRRVRETIPRTNKMYIIWTDVFSFRKGKISSISFVLFRLCLFLFPSSLSYLLSISILRPLTSLSSGSGLPPMYPSALSRSDFSISILYLTLLSMYVYYYPLTATATSTDEKKVQL</sequence>
<evidence type="ECO:0000313" key="2">
    <source>
        <dbReference type="EMBL" id="KIK52312.1"/>
    </source>
</evidence>
<keyword evidence="1" id="KW-0812">Transmembrane</keyword>
<name>A0A0D0C3A7_9AGAR</name>
<evidence type="ECO:0000313" key="3">
    <source>
        <dbReference type="Proteomes" id="UP000053593"/>
    </source>
</evidence>
<accession>A0A0D0C3A7</accession>
<gene>
    <name evidence="2" type="ORF">GYMLUDRAFT_970431</name>
</gene>
<keyword evidence="1" id="KW-1133">Transmembrane helix</keyword>
<keyword evidence="3" id="KW-1185">Reference proteome</keyword>
<keyword evidence="1" id="KW-0472">Membrane</keyword>
<dbReference type="AlphaFoldDB" id="A0A0D0C3A7"/>
<protein>
    <recommendedName>
        <fullName evidence="4">Transmembrane protein</fullName>
    </recommendedName>
</protein>
<dbReference type="Proteomes" id="UP000053593">
    <property type="component" value="Unassembled WGS sequence"/>
</dbReference>
<feature type="transmembrane region" description="Helical" evidence="1">
    <location>
        <begin position="92"/>
        <end position="113"/>
    </location>
</feature>